<organism evidence="5 6">
    <name type="scientific">Cardamine amara subsp. amara</name>
    <dbReference type="NCBI Taxonomy" id="228776"/>
    <lineage>
        <taxon>Eukaryota</taxon>
        <taxon>Viridiplantae</taxon>
        <taxon>Streptophyta</taxon>
        <taxon>Embryophyta</taxon>
        <taxon>Tracheophyta</taxon>
        <taxon>Spermatophyta</taxon>
        <taxon>Magnoliopsida</taxon>
        <taxon>eudicotyledons</taxon>
        <taxon>Gunneridae</taxon>
        <taxon>Pentapetalae</taxon>
        <taxon>rosids</taxon>
        <taxon>malvids</taxon>
        <taxon>Brassicales</taxon>
        <taxon>Brassicaceae</taxon>
        <taxon>Cardamineae</taxon>
        <taxon>Cardamine</taxon>
    </lineage>
</organism>
<evidence type="ECO:0000256" key="1">
    <source>
        <dbReference type="ARBA" id="ARBA00022786"/>
    </source>
</evidence>
<reference evidence="5 6" key="1">
    <citation type="submission" date="2024-04" db="EMBL/GenBank/DDBJ databases">
        <title>Genome assembly C_amara_ONT_v2.</title>
        <authorList>
            <person name="Yant L."/>
            <person name="Moore C."/>
            <person name="Slenker M."/>
        </authorList>
    </citation>
    <scope>NUCLEOTIDE SEQUENCE [LARGE SCALE GENOMIC DNA]</scope>
    <source>
        <tissue evidence="5">Leaf</tissue>
    </source>
</reference>
<feature type="compositionally biased region" description="Basic and acidic residues" evidence="3">
    <location>
        <begin position="754"/>
        <end position="773"/>
    </location>
</feature>
<protein>
    <recommendedName>
        <fullName evidence="4">C2H2-type domain-containing protein</fullName>
    </recommendedName>
</protein>
<dbReference type="PANTHER" id="PTHR22975">
    <property type="entry name" value="UBIQUITIN SPECIFIC PROTEINASE"/>
    <property type="match status" value="1"/>
</dbReference>
<evidence type="ECO:0000259" key="4">
    <source>
        <dbReference type="PROSITE" id="PS00028"/>
    </source>
</evidence>
<dbReference type="EMBL" id="JBANAX010000546">
    <property type="protein sequence ID" value="KAL1204148.1"/>
    <property type="molecule type" value="Genomic_DNA"/>
</dbReference>
<dbReference type="InterPro" id="IPR006865">
    <property type="entry name" value="DUF629"/>
</dbReference>
<dbReference type="SUPFAM" id="SSF54001">
    <property type="entry name" value="Cysteine proteinases"/>
    <property type="match status" value="1"/>
</dbReference>
<dbReference type="InterPro" id="IPR013087">
    <property type="entry name" value="Znf_C2H2_type"/>
</dbReference>
<dbReference type="InterPro" id="IPR006866">
    <property type="entry name" value="DUF627_N"/>
</dbReference>
<dbReference type="InterPro" id="IPR038765">
    <property type="entry name" value="Papain-like_cys_pep_sf"/>
</dbReference>
<dbReference type="Proteomes" id="UP001558713">
    <property type="component" value="Unassembled WGS sequence"/>
</dbReference>
<dbReference type="PROSITE" id="PS00028">
    <property type="entry name" value="ZINC_FINGER_C2H2_1"/>
    <property type="match status" value="1"/>
</dbReference>
<evidence type="ECO:0000256" key="3">
    <source>
        <dbReference type="SAM" id="MobiDB-lite"/>
    </source>
</evidence>
<dbReference type="AlphaFoldDB" id="A0ABD1ABG4"/>
<name>A0ABD1ABG4_CARAN</name>
<gene>
    <name evidence="5" type="ORF">V5N11_026645</name>
</gene>
<evidence type="ECO:0000313" key="5">
    <source>
        <dbReference type="EMBL" id="KAL1204148.1"/>
    </source>
</evidence>
<feature type="domain" description="C2H2-type" evidence="4">
    <location>
        <begin position="243"/>
        <end position="265"/>
    </location>
</feature>
<feature type="region of interest" description="Disordered" evidence="3">
    <location>
        <begin position="714"/>
        <end position="791"/>
    </location>
</feature>
<proteinExistence type="predicted"/>
<dbReference type="GO" id="GO:0016787">
    <property type="term" value="F:hydrolase activity"/>
    <property type="evidence" value="ECO:0007669"/>
    <property type="project" value="UniProtKB-KW"/>
</dbReference>
<dbReference type="Pfam" id="PF04781">
    <property type="entry name" value="DUF627"/>
    <property type="match status" value="1"/>
</dbReference>
<accession>A0ABD1ABG4</accession>
<feature type="compositionally biased region" description="Basic residues" evidence="3">
    <location>
        <begin position="718"/>
        <end position="730"/>
    </location>
</feature>
<dbReference type="InterPro" id="IPR052398">
    <property type="entry name" value="Ubiquitin_hydrolase_53/54"/>
</dbReference>
<keyword evidence="2" id="KW-0378">Hydrolase</keyword>
<sequence>MELTFLKDVESVELIAKAKKLFDEGDHNKALEIIEDMIMVNEEDKNIWFLHTEEGKMLMNQAKRTENPDLDFTFVLGSVGCFWEDVKLSGLCAHGLHNLAQQIESVLYYKKCVQKAKQSLSVPHPDSQMSLSQKTNKDVETLIKDAEIKIALYKTGKLKSSVQDCEPEDLESEKSPEPLKNEVKGLRSYWFGLDVKIKRDFMKVSIEKLISFVEGVHNRKGRNSLEQVLASAREDKKWRFWMCRTICLKKFSSAKDCKKHLEDEHAADFKPLLEEVMIAKRIGKDWARKISGGGWEPVDTVAAVEMIKNRLPDVKAFAYKNGWSEEWPLAEDEERSKLLEKIKFCLVIFCDLKILPCSIRDYVMRFPVRHLGKLEVSEQTLVDCHLVETPQSICFLECDELNQILDFLKRIKCERDDGKDVVCRAVDSILGSTLVKEKIDFDPHFSFLLLDRRLLKSNNALFDDEGTINVFDPYVHYAKIHAQGDDIISWLTDYNSVDKTFPRPIREHNLDIWVAVLRAVQFTCKTLRTKYAKQVHFAAYFAALNVVEDLCKSEYERRRNFQEHQWNRFASLLCDRCEEGVPENSLATALFVFVVRDVVEGALDPIFHFPDYEACLNLIRERKNIGDDIVVKSIASLKIVVKAEAMLIDSKMLLVDNSRISLLNDLIRLSVFDNRTYILQLLKPFLLNEIVNMESKAKSDAAVAAEADLLFEEEKKSQPKKKKNKSKKKTSTSISSPLDKTVENKPESISPSLKVEEVSKEPEDSLASERGRLEISSNTVNQEEGPKVDPGSKRALQVVQNMFREDSLSEHLDPTLGAASATRYNSALDMTLKALLNIKILKEDLMQNIQPLQDHLEEQVPSALQNFFTAFVSDVIKTDGVYSCLLSDLLASLEQVLSMWSDAAEVLVAVFESWHCWKNPERESLVTRLFTLEEDERMSCRKCRRKSNYPEQSSYGIVIAANSIRGLKCALGNIEFVDILKVNRMEYKILCDIRMGGCGNKNFVHHIISRCPPIFTIVLEWEKNESEKEISETTKALHWEIDISRLYKGLERNTNYRLVSMVGCGQEEEHICVAYEKNRWVNLRRDALAGEDVGNWKSVVRFCGERMVRPEILFYEVVRPMA</sequence>
<dbReference type="Gene3D" id="3.90.70.10">
    <property type="entry name" value="Cysteine proteinases"/>
    <property type="match status" value="1"/>
</dbReference>
<keyword evidence="6" id="KW-1185">Reference proteome</keyword>
<keyword evidence="1" id="KW-0833">Ubl conjugation pathway</keyword>
<dbReference type="Pfam" id="PF04780">
    <property type="entry name" value="DUF629"/>
    <property type="match status" value="1"/>
</dbReference>
<comment type="caution">
    <text evidence="5">The sequence shown here is derived from an EMBL/GenBank/DDBJ whole genome shotgun (WGS) entry which is preliminary data.</text>
</comment>
<evidence type="ECO:0000256" key="2">
    <source>
        <dbReference type="ARBA" id="ARBA00022801"/>
    </source>
</evidence>
<dbReference type="PANTHER" id="PTHR22975:SF23">
    <property type="entry name" value="F6D8.33-RELATED"/>
    <property type="match status" value="1"/>
</dbReference>
<dbReference type="Pfam" id="PF00443">
    <property type="entry name" value="UCH"/>
    <property type="match status" value="1"/>
</dbReference>
<evidence type="ECO:0000313" key="6">
    <source>
        <dbReference type="Proteomes" id="UP001558713"/>
    </source>
</evidence>
<dbReference type="InterPro" id="IPR001394">
    <property type="entry name" value="Peptidase_C19_UCH"/>
</dbReference>